<dbReference type="HOGENOM" id="CLU_013446_10_3_9"/>
<dbReference type="KEGG" id="cno:NT01CX_1956"/>
<dbReference type="InterPro" id="IPR003593">
    <property type="entry name" value="AAA+_ATPase"/>
</dbReference>
<dbReference type="Pfam" id="PF05157">
    <property type="entry name" value="MshEN"/>
    <property type="match status" value="1"/>
</dbReference>
<organism evidence="5 6">
    <name type="scientific">Clostridium novyi (strain NT)</name>
    <dbReference type="NCBI Taxonomy" id="386415"/>
    <lineage>
        <taxon>Bacteria</taxon>
        <taxon>Bacillati</taxon>
        <taxon>Bacillota</taxon>
        <taxon>Clostridia</taxon>
        <taxon>Eubacteriales</taxon>
        <taxon>Clostridiaceae</taxon>
        <taxon>Clostridium</taxon>
    </lineage>
</organism>
<dbReference type="CDD" id="cd01129">
    <property type="entry name" value="PulE-GspE-like"/>
    <property type="match status" value="1"/>
</dbReference>
<dbReference type="Gene3D" id="3.40.50.300">
    <property type="entry name" value="P-loop containing nucleotide triphosphate hydrolases"/>
    <property type="match status" value="1"/>
</dbReference>
<dbReference type="STRING" id="386415.NT01CX_1956"/>
<evidence type="ECO:0000256" key="1">
    <source>
        <dbReference type="ARBA" id="ARBA00006611"/>
    </source>
</evidence>
<evidence type="ECO:0000259" key="4">
    <source>
        <dbReference type="PROSITE" id="PS00662"/>
    </source>
</evidence>
<evidence type="ECO:0000256" key="2">
    <source>
        <dbReference type="ARBA" id="ARBA00022741"/>
    </source>
</evidence>
<dbReference type="InterPro" id="IPR037257">
    <property type="entry name" value="T2SS_E_N_sf"/>
</dbReference>
<dbReference type="Pfam" id="PF00437">
    <property type="entry name" value="T2SSE"/>
    <property type="match status" value="1"/>
</dbReference>
<dbReference type="Gene3D" id="3.30.450.90">
    <property type="match status" value="1"/>
</dbReference>
<protein>
    <submittedName>
        <fullName evidence="5">General secretion pathway protein E</fullName>
    </submittedName>
</protein>
<proteinExistence type="inferred from homology"/>
<dbReference type="PANTHER" id="PTHR30258">
    <property type="entry name" value="TYPE II SECRETION SYSTEM PROTEIN GSPE-RELATED"/>
    <property type="match status" value="1"/>
</dbReference>
<evidence type="ECO:0000256" key="3">
    <source>
        <dbReference type="ARBA" id="ARBA00022840"/>
    </source>
</evidence>
<gene>
    <name evidence="5" type="ordered locus">NT01CX_1956</name>
</gene>
<dbReference type="Proteomes" id="UP000008220">
    <property type="component" value="Chromosome"/>
</dbReference>
<dbReference type="SUPFAM" id="SSF52540">
    <property type="entry name" value="P-loop containing nucleoside triphosphate hydrolases"/>
    <property type="match status" value="1"/>
</dbReference>
<comment type="similarity">
    <text evidence="1">Belongs to the GSP E family.</text>
</comment>
<dbReference type="AlphaFoldDB" id="A0Q077"/>
<dbReference type="Gene3D" id="3.30.300.160">
    <property type="entry name" value="Type II secretion system, protein E, N-terminal domain"/>
    <property type="match status" value="1"/>
</dbReference>
<name>A0Q077_CLONN</name>
<keyword evidence="3" id="KW-0067">ATP-binding</keyword>
<keyword evidence="6" id="KW-1185">Reference proteome</keyword>
<keyword evidence="2" id="KW-0547">Nucleotide-binding</keyword>
<accession>A0Q077</accession>
<dbReference type="InterPro" id="IPR027417">
    <property type="entry name" value="P-loop_NTPase"/>
</dbReference>
<dbReference type="SMART" id="SM00382">
    <property type="entry name" value="AAA"/>
    <property type="match status" value="1"/>
</dbReference>
<dbReference type="PROSITE" id="PS00662">
    <property type="entry name" value="T2SP_E"/>
    <property type="match status" value="1"/>
</dbReference>
<dbReference type="GO" id="GO:0016887">
    <property type="term" value="F:ATP hydrolysis activity"/>
    <property type="evidence" value="ECO:0007669"/>
    <property type="project" value="TreeGrafter"/>
</dbReference>
<dbReference type="InterPro" id="IPR007831">
    <property type="entry name" value="T2SS_GspE_N"/>
</dbReference>
<dbReference type="SUPFAM" id="SSF160246">
    <property type="entry name" value="EspE N-terminal domain-like"/>
    <property type="match status" value="1"/>
</dbReference>
<feature type="domain" description="Bacterial type II secretion system protein E" evidence="4">
    <location>
        <begin position="335"/>
        <end position="349"/>
    </location>
</feature>
<sequence length="515" mass="58913">MEAKLENKLSCLKLKNKVPYIKSISLDDIYISKEALKLLTKEVVKKYGVMPFKLEYDKLHIAMIDPYNTSTIEEIRFITGREVIPYKDTKYSIFSAIEVYYEKEIVDEVLKDIKDIGYTSKIIKENNKIIENAPVVKLTNSIINQAINKKASDIHLEPFKNKVIVRFRIDGVLNERMTIPKEVYVLVNTRIKIKSGMDISKKMIPQDGKMEYEFRDKTFNLRVSSIPTINGEKIVIRILYKTNKNIDINNLIEDQDDLILIKKILSHPSGIILVTGPTGSGKTTTLCSMLNELNSKERNIVTIEDPVEYEIERINQMNVNNKAGLTFSSALRSILRQDPDTIMIGEIRDAETADISVKAAITGHLVLSTLHTKDAATTPMRLCDMNVENYLIADSLVAVIAQRLVRKICPYCKEEYILNDREMEFLNIHNKEKVYKGRGCKFCNGSGYKGRRAVFEIMYLDETHRELIRKGQSSNKIRNYSIKSGMKSIKESCEKLVLSGVTTVEEVMRVSYGYI</sequence>
<dbReference type="eggNOG" id="COG2804">
    <property type="taxonomic scope" value="Bacteria"/>
</dbReference>
<evidence type="ECO:0000313" key="5">
    <source>
        <dbReference type="EMBL" id="ABK60417.1"/>
    </source>
</evidence>
<dbReference type="PANTHER" id="PTHR30258:SF1">
    <property type="entry name" value="PROTEIN TRANSPORT PROTEIN HOFB HOMOLOG"/>
    <property type="match status" value="1"/>
</dbReference>
<dbReference type="EMBL" id="CP000382">
    <property type="protein sequence ID" value="ABK60417.1"/>
    <property type="molecule type" value="Genomic_DNA"/>
</dbReference>
<dbReference type="PATRIC" id="fig|386415.7.peg.1058"/>
<dbReference type="InterPro" id="IPR001482">
    <property type="entry name" value="T2SS/T4SS_dom"/>
</dbReference>
<dbReference type="FunFam" id="3.40.50.300:FF:000398">
    <property type="entry name" value="Type IV pilus assembly ATPase PilB"/>
    <property type="match status" value="1"/>
</dbReference>
<evidence type="ECO:0000313" key="6">
    <source>
        <dbReference type="Proteomes" id="UP000008220"/>
    </source>
</evidence>
<dbReference type="GO" id="GO:0005524">
    <property type="term" value="F:ATP binding"/>
    <property type="evidence" value="ECO:0007669"/>
    <property type="project" value="UniProtKB-KW"/>
</dbReference>
<dbReference type="GO" id="GO:0005886">
    <property type="term" value="C:plasma membrane"/>
    <property type="evidence" value="ECO:0007669"/>
    <property type="project" value="TreeGrafter"/>
</dbReference>
<reference evidence="5 6" key="1">
    <citation type="journal article" date="2006" name="Nat. Biotechnol.">
        <title>The genome and transcriptomes of the anti-tumor agent Clostridium novyi-NT.</title>
        <authorList>
            <person name="Bettegowda C."/>
            <person name="Huang X."/>
            <person name="Lin J."/>
            <person name="Cheong I."/>
            <person name="Kohli M."/>
            <person name="Szabo S.A."/>
            <person name="Zhang X."/>
            <person name="Diaz L.A. Jr."/>
            <person name="Velculescu V.E."/>
            <person name="Parmigiani G."/>
            <person name="Kinzler K.W."/>
            <person name="Vogelstein B."/>
            <person name="Zhou S."/>
        </authorList>
    </citation>
    <scope>NUCLEOTIDE SEQUENCE [LARGE SCALE GENOMIC DNA]</scope>
    <source>
        <strain evidence="5 6">NT</strain>
    </source>
</reference>